<dbReference type="Pfam" id="PF00196">
    <property type="entry name" value="GerE"/>
    <property type="match status" value="1"/>
</dbReference>
<feature type="domain" description="Response regulatory" evidence="7">
    <location>
        <begin position="51"/>
        <end position="168"/>
    </location>
</feature>
<evidence type="ECO:0000259" key="6">
    <source>
        <dbReference type="PROSITE" id="PS50043"/>
    </source>
</evidence>
<keyword evidence="2" id="KW-0238">DNA-binding</keyword>
<dbReference type="InterPro" id="IPR000792">
    <property type="entry name" value="Tscrpt_reg_LuxR_C"/>
</dbReference>
<feature type="domain" description="HTH luxR-type" evidence="6">
    <location>
        <begin position="196"/>
        <end position="261"/>
    </location>
</feature>
<gene>
    <name evidence="8" type="ORF">DFQ14_1048</name>
</gene>
<dbReference type="SUPFAM" id="SSF46894">
    <property type="entry name" value="C-terminal effector domain of the bipartite response regulators"/>
    <property type="match status" value="1"/>
</dbReference>
<dbReference type="SMART" id="SM00421">
    <property type="entry name" value="HTH_LUXR"/>
    <property type="match status" value="1"/>
</dbReference>
<dbReference type="GO" id="GO:0003677">
    <property type="term" value="F:DNA binding"/>
    <property type="evidence" value="ECO:0007669"/>
    <property type="project" value="UniProtKB-KW"/>
</dbReference>
<dbReference type="PANTHER" id="PTHR44688">
    <property type="entry name" value="DNA-BINDING TRANSCRIPTIONAL ACTIVATOR DEVR_DOSR"/>
    <property type="match status" value="1"/>
</dbReference>
<comment type="caution">
    <text evidence="8">The sequence shown here is derived from an EMBL/GenBank/DDBJ whole genome shotgun (WGS) entry which is preliminary data.</text>
</comment>
<evidence type="ECO:0000313" key="8">
    <source>
        <dbReference type="EMBL" id="RCW44419.1"/>
    </source>
</evidence>
<dbReference type="PROSITE" id="PS50043">
    <property type="entry name" value="HTH_LUXR_2"/>
    <property type="match status" value="1"/>
</dbReference>
<proteinExistence type="predicted"/>
<reference evidence="8 9" key="1">
    <citation type="submission" date="2018-07" db="EMBL/GenBank/DDBJ databases">
        <title>Genomic Encyclopedia of Type Strains, Phase III (KMG-III): the genomes of soil and plant-associated and newly described type strains.</title>
        <authorList>
            <person name="Whitman W."/>
        </authorList>
    </citation>
    <scope>NUCLEOTIDE SEQUENCE [LARGE SCALE GENOMIC DNA]</scope>
    <source>
        <strain evidence="8 9">CECT 8575</strain>
    </source>
</reference>
<feature type="modified residue" description="4-aspartylphosphate" evidence="4">
    <location>
        <position position="103"/>
    </location>
</feature>
<dbReference type="InterPro" id="IPR001789">
    <property type="entry name" value="Sig_transdc_resp-reg_receiver"/>
</dbReference>
<organism evidence="8 9">
    <name type="scientific">Halopolyspora algeriensis</name>
    <dbReference type="NCBI Taxonomy" id="1500506"/>
    <lineage>
        <taxon>Bacteria</taxon>
        <taxon>Bacillati</taxon>
        <taxon>Actinomycetota</taxon>
        <taxon>Actinomycetes</taxon>
        <taxon>Actinomycetes incertae sedis</taxon>
        <taxon>Halopolyspora</taxon>
    </lineage>
</organism>
<dbReference type="AlphaFoldDB" id="A0A368VRU0"/>
<protein>
    <submittedName>
        <fullName evidence="8">LuxR family two component transcriptional regulator</fullName>
    </submittedName>
</protein>
<keyword evidence="9" id="KW-1185">Reference proteome</keyword>
<evidence type="ECO:0000256" key="4">
    <source>
        <dbReference type="PROSITE-ProRule" id="PRU00169"/>
    </source>
</evidence>
<keyword evidence="3" id="KW-0804">Transcription</keyword>
<dbReference type="EMBL" id="QPJC01000004">
    <property type="protein sequence ID" value="RCW44419.1"/>
    <property type="molecule type" value="Genomic_DNA"/>
</dbReference>
<evidence type="ECO:0000256" key="1">
    <source>
        <dbReference type="ARBA" id="ARBA00023015"/>
    </source>
</evidence>
<dbReference type="Pfam" id="PF00072">
    <property type="entry name" value="Response_reg"/>
    <property type="match status" value="1"/>
</dbReference>
<dbReference type="SUPFAM" id="SSF52172">
    <property type="entry name" value="CheY-like"/>
    <property type="match status" value="1"/>
</dbReference>
<evidence type="ECO:0000259" key="7">
    <source>
        <dbReference type="PROSITE" id="PS50110"/>
    </source>
</evidence>
<evidence type="ECO:0000313" key="9">
    <source>
        <dbReference type="Proteomes" id="UP000253495"/>
    </source>
</evidence>
<name>A0A368VRU0_9ACTN</name>
<dbReference type="PANTHER" id="PTHR44688:SF16">
    <property type="entry name" value="DNA-BINDING TRANSCRIPTIONAL ACTIVATOR DEVR_DOSR"/>
    <property type="match status" value="1"/>
</dbReference>
<feature type="region of interest" description="Disordered" evidence="5">
    <location>
        <begin position="1"/>
        <end position="20"/>
    </location>
</feature>
<dbReference type="InterPro" id="IPR016032">
    <property type="entry name" value="Sig_transdc_resp-reg_C-effctor"/>
</dbReference>
<keyword evidence="1" id="KW-0805">Transcription regulation</keyword>
<dbReference type="GO" id="GO:0000160">
    <property type="term" value="P:phosphorelay signal transduction system"/>
    <property type="evidence" value="ECO:0007669"/>
    <property type="project" value="InterPro"/>
</dbReference>
<dbReference type="CDD" id="cd06170">
    <property type="entry name" value="LuxR_C_like"/>
    <property type="match status" value="1"/>
</dbReference>
<evidence type="ECO:0000256" key="5">
    <source>
        <dbReference type="SAM" id="MobiDB-lite"/>
    </source>
</evidence>
<keyword evidence="4" id="KW-0597">Phosphoprotein</keyword>
<dbReference type="Gene3D" id="3.40.50.2300">
    <property type="match status" value="1"/>
</dbReference>
<dbReference type="PRINTS" id="PR00038">
    <property type="entry name" value="HTHLUXR"/>
</dbReference>
<dbReference type="SMART" id="SM00448">
    <property type="entry name" value="REC"/>
    <property type="match status" value="1"/>
</dbReference>
<dbReference type="PROSITE" id="PS50110">
    <property type="entry name" value="RESPONSE_REGULATORY"/>
    <property type="match status" value="1"/>
</dbReference>
<accession>A0A368VRU0</accession>
<dbReference type="InterPro" id="IPR011006">
    <property type="entry name" value="CheY-like_superfamily"/>
</dbReference>
<evidence type="ECO:0000256" key="3">
    <source>
        <dbReference type="ARBA" id="ARBA00023163"/>
    </source>
</evidence>
<evidence type="ECO:0000256" key="2">
    <source>
        <dbReference type="ARBA" id="ARBA00023125"/>
    </source>
</evidence>
<sequence>MRTRTGPRAPGNPGEPGYFSGPGYFGGGTARLLHADNPTVSGHSCPVSMVRVFLVDDHRMLAEALTARLSATPDLWVVGQSAPQDPGLTDTAARLRPDVIVIDVEPLGPSVRGVLERLAAAWSAARIVVLTAGRGDRCAVEAARAGAAAWVSKECGAEELIGILRGVCRGHSWFPPEVLGAVLCALRDDVRRARERSGPLDVLSDRERDVLLGMTEGKRGGQIAEDLLISAQTVRTHTRSILAKLRVHSQLEAVSVACSAGLSASESPATGVLARRQDSRW</sequence>
<dbReference type="Proteomes" id="UP000253495">
    <property type="component" value="Unassembled WGS sequence"/>
</dbReference>
<dbReference type="GO" id="GO:0006355">
    <property type="term" value="P:regulation of DNA-templated transcription"/>
    <property type="evidence" value="ECO:0007669"/>
    <property type="project" value="InterPro"/>
</dbReference>